<dbReference type="EMBL" id="GL379861">
    <property type="protein sequence ID" value="EGT57359.1"/>
    <property type="molecule type" value="Genomic_DNA"/>
</dbReference>
<dbReference type="Proteomes" id="UP000008068">
    <property type="component" value="Unassembled WGS sequence"/>
</dbReference>
<name>G0NC58_CAEBE</name>
<dbReference type="OrthoDB" id="5802228at2759"/>
<dbReference type="eggNOG" id="ENOG502TI4M">
    <property type="taxonomic scope" value="Eukaryota"/>
</dbReference>
<proteinExistence type="predicted"/>
<keyword evidence="1" id="KW-0732">Signal</keyword>
<evidence type="ECO:0000256" key="1">
    <source>
        <dbReference type="SAM" id="SignalP"/>
    </source>
</evidence>
<sequence>MNLKLLLFIFPTVVSTDIIVELLKIAPADTPQCFREFRQLIKCVEPHEALINSALETVNEETVYNIGFMNKALQIGRNVSECLGHNFTCDGTKLVVYGLDYADYIGKKVYGDVFHCFINAQTFELLQICQRDTYEPGPTNQVEDVTVVNNITNTLFECVARKMYSTPSCTVDRIVSLYQAGKALIDAAFEFYRWNAKYPVEWEYDAGKYCDN</sequence>
<dbReference type="InParanoid" id="G0NC58"/>
<dbReference type="STRING" id="135651.G0NC58"/>
<evidence type="ECO:0000313" key="3">
    <source>
        <dbReference type="Proteomes" id="UP000008068"/>
    </source>
</evidence>
<evidence type="ECO:0008006" key="4">
    <source>
        <dbReference type="Google" id="ProtNLM"/>
    </source>
</evidence>
<dbReference type="OMA" id="CTIDRIV"/>
<gene>
    <name evidence="2" type="ORF">CAEBREN_25761</name>
</gene>
<organism evidence="3">
    <name type="scientific">Caenorhabditis brenneri</name>
    <name type="common">Nematode worm</name>
    <dbReference type="NCBI Taxonomy" id="135651"/>
    <lineage>
        <taxon>Eukaryota</taxon>
        <taxon>Metazoa</taxon>
        <taxon>Ecdysozoa</taxon>
        <taxon>Nematoda</taxon>
        <taxon>Chromadorea</taxon>
        <taxon>Rhabditida</taxon>
        <taxon>Rhabditina</taxon>
        <taxon>Rhabditomorpha</taxon>
        <taxon>Rhabditoidea</taxon>
        <taxon>Rhabditidae</taxon>
        <taxon>Peloderinae</taxon>
        <taxon>Caenorhabditis</taxon>
    </lineage>
</organism>
<accession>G0NC58</accession>
<evidence type="ECO:0000313" key="2">
    <source>
        <dbReference type="EMBL" id="EGT57359.1"/>
    </source>
</evidence>
<reference evidence="3" key="1">
    <citation type="submission" date="2011-07" db="EMBL/GenBank/DDBJ databases">
        <authorList>
            <consortium name="Caenorhabditis brenneri Sequencing and Analysis Consortium"/>
            <person name="Wilson R.K."/>
        </authorList>
    </citation>
    <scope>NUCLEOTIDE SEQUENCE [LARGE SCALE GENOMIC DNA]</scope>
    <source>
        <strain evidence="3">PB2801</strain>
    </source>
</reference>
<keyword evidence="3" id="KW-1185">Reference proteome</keyword>
<protein>
    <recommendedName>
        <fullName evidence="4">DUF19 domain-containing protein</fullName>
    </recommendedName>
</protein>
<dbReference type="HOGENOM" id="CLU_113020_0_0_1"/>
<dbReference type="FunCoup" id="G0NC58">
    <property type="interactions" value="1072"/>
</dbReference>
<feature type="chain" id="PRO_5003405554" description="DUF19 domain-containing protein" evidence="1">
    <location>
        <begin position="17"/>
        <end position="212"/>
    </location>
</feature>
<feature type="signal peptide" evidence="1">
    <location>
        <begin position="1"/>
        <end position="16"/>
    </location>
</feature>
<dbReference type="AlphaFoldDB" id="G0NC58"/>